<dbReference type="AlphaFoldDB" id="A0A2V1MYH0"/>
<dbReference type="Proteomes" id="UP000245080">
    <property type="component" value="Unassembled WGS sequence"/>
</dbReference>
<comment type="caution">
    <text evidence="1">The sequence shown here is derived from an EMBL/GenBank/DDBJ whole genome shotgun (WGS) entry which is preliminary data.</text>
</comment>
<keyword evidence="2" id="KW-1185">Reference proteome</keyword>
<proteinExistence type="predicted"/>
<dbReference type="OrthoDB" id="2292110at2"/>
<evidence type="ECO:0000313" key="2">
    <source>
        <dbReference type="Proteomes" id="UP000245080"/>
    </source>
</evidence>
<evidence type="ECO:0000313" key="1">
    <source>
        <dbReference type="EMBL" id="PWF99861.1"/>
    </source>
</evidence>
<dbReference type="RefSeq" id="WP_109250715.1">
    <property type="nucleotide sequence ID" value="NZ_QCXQ01000003.1"/>
</dbReference>
<gene>
    <name evidence="1" type="ORF">DCM90_07315</name>
</gene>
<organism evidence="1 2">
    <name type="scientific">Levilactobacillus bambusae</name>
    <dbReference type="NCBI Taxonomy" id="2024736"/>
    <lineage>
        <taxon>Bacteria</taxon>
        <taxon>Bacillati</taxon>
        <taxon>Bacillota</taxon>
        <taxon>Bacilli</taxon>
        <taxon>Lactobacillales</taxon>
        <taxon>Lactobacillaceae</taxon>
        <taxon>Levilactobacillus</taxon>
    </lineage>
</organism>
<sequence>MADKEQETEKTFAFDDETVNQAAEVILDQGYVTKKDIPEMDDPDWAKAFAGEVEGHFLNDEDHDPFVYYEEFDFVGGDTDSIIFNMDQIPREQAQKLLANAIGQKIQTDAGDVF</sequence>
<dbReference type="EMBL" id="QCXQ01000003">
    <property type="protein sequence ID" value="PWF99861.1"/>
    <property type="molecule type" value="Genomic_DNA"/>
</dbReference>
<name>A0A2V1MYH0_9LACO</name>
<protein>
    <submittedName>
        <fullName evidence="1">Uncharacterized protein</fullName>
    </submittedName>
</protein>
<accession>A0A2V1MYH0</accession>
<reference evidence="1 2" key="1">
    <citation type="journal article" date="2018" name="Int. J. Syst. Evol. Microbiol.">
        <title>Lactobacillus bambusae sp. nov., isolated from a traditional fermented Ma-bamboo shoots of Taiwan.</title>
        <authorList>
            <person name="Wang L.-T."/>
        </authorList>
    </citation>
    <scope>NUCLEOTIDE SEQUENCE [LARGE SCALE GENOMIC DNA]</scope>
    <source>
        <strain evidence="1 2">BS-W1</strain>
    </source>
</reference>